<organism evidence="4 5">
    <name type="scientific">Pilimelia anulata</name>
    <dbReference type="NCBI Taxonomy" id="53371"/>
    <lineage>
        <taxon>Bacteria</taxon>
        <taxon>Bacillati</taxon>
        <taxon>Actinomycetota</taxon>
        <taxon>Actinomycetes</taxon>
        <taxon>Micromonosporales</taxon>
        <taxon>Micromonosporaceae</taxon>
        <taxon>Pilimelia</taxon>
    </lineage>
</organism>
<sequence>MKAAPAAQLRLLDLQAVDTTLAQLAHRRRTLPEHAELDALALRVSKQEDERVRAAVVVDDLDRDISRLETDIEQVRARKTKDEQRLDGTGLPVREVTALEHEVASLKRRQTELEDSELELMEQRETAQAALDAITAELAGSRSEREAAELRRDGALAAIDKDEQFQRTARGPIAAGVPADLLALYDKVRDLAGGLAAAPIRAGRCGGCRIEFSGGEKARIQSLAPDEIIRCEDCRRIMVRTPESGL</sequence>
<feature type="domain" description="CT398-like coiled coil hairpin" evidence="3">
    <location>
        <begin position="14"/>
        <end position="190"/>
    </location>
</feature>
<dbReference type="Proteomes" id="UP000649739">
    <property type="component" value="Unassembled WGS sequence"/>
</dbReference>
<reference evidence="4" key="1">
    <citation type="journal article" date="2014" name="Int. J. Syst. Evol. Microbiol.">
        <title>Complete genome sequence of Corynebacterium casei LMG S-19264T (=DSM 44701T), isolated from a smear-ripened cheese.</title>
        <authorList>
            <consortium name="US DOE Joint Genome Institute (JGI-PGF)"/>
            <person name="Walter F."/>
            <person name="Albersmeier A."/>
            <person name="Kalinowski J."/>
            <person name="Ruckert C."/>
        </authorList>
    </citation>
    <scope>NUCLEOTIDE SEQUENCE</scope>
    <source>
        <strain evidence="4">JCM 3090</strain>
    </source>
</reference>
<keyword evidence="1" id="KW-0175">Coiled coil</keyword>
<evidence type="ECO:0000259" key="2">
    <source>
        <dbReference type="Pfam" id="PF02591"/>
    </source>
</evidence>
<evidence type="ECO:0000259" key="3">
    <source>
        <dbReference type="Pfam" id="PF24481"/>
    </source>
</evidence>
<dbReference type="AlphaFoldDB" id="A0A8J3B7Z8"/>
<dbReference type="Pfam" id="PF02591">
    <property type="entry name" value="Zn_ribbon_9"/>
    <property type="match status" value="1"/>
</dbReference>
<gene>
    <name evidence="4" type="ORF">GCM10010123_12490</name>
</gene>
<feature type="domain" description="C4-type zinc ribbon" evidence="2">
    <location>
        <begin position="204"/>
        <end position="238"/>
    </location>
</feature>
<name>A0A8J3B7Z8_9ACTN</name>
<reference evidence="4" key="2">
    <citation type="submission" date="2020-09" db="EMBL/GenBank/DDBJ databases">
        <authorList>
            <person name="Sun Q."/>
            <person name="Ohkuma M."/>
        </authorList>
    </citation>
    <scope>NUCLEOTIDE SEQUENCE</scope>
    <source>
        <strain evidence="4">JCM 3090</strain>
    </source>
</reference>
<dbReference type="Pfam" id="PF24481">
    <property type="entry name" value="CT398_CC"/>
    <property type="match status" value="1"/>
</dbReference>
<dbReference type="EMBL" id="BMQB01000002">
    <property type="protein sequence ID" value="GGJ84362.1"/>
    <property type="molecule type" value="Genomic_DNA"/>
</dbReference>
<dbReference type="PANTHER" id="PTHR39082">
    <property type="entry name" value="PHOSPHOLIPASE C-BETA-2-RELATED"/>
    <property type="match status" value="1"/>
</dbReference>
<dbReference type="PANTHER" id="PTHR39082:SF1">
    <property type="entry name" value="SCAVENGER RECEPTOR CLASS A MEMBER 3"/>
    <property type="match status" value="1"/>
</dbReference>
<evidence type="ECO:0008006" key="6">
    <source>
        <dbReference type="Google" id="ProtNLM"/>
    </source>
</evidence>
<keyword evidence="5" id="KW-1185">Reference proteome</keyword>
<proteinExistence type="predicted"/>
<feature type="coiled-coil region" evidence="1">
    <location>
        <begin position="58"/>
        <end position="151"/>
    </location>
</feature>
<dbReference type="RefSeq" id="WP_189169074.1">
    <property type="nucleotide sequence ID" value="NZ_BMQB01000002.1"/>
</dbReference>
<dbReference type="InterPro" id="IPR052376">
    <property type="entry name" value="Oxidative_Scav/Glycosyltrans"/>
</dbReference>
<comment type="caution">
    <text evidence="4">The sequence shown here is derived from an EMBL/GenBank/DDBJ whole genome shotgun (WGS) entry which is preliminary data.</text>
</comment>
<evidence type="ECO:0000256" key="1">
    <source>
        <dbReference type="SAM" id="Coils"/>
    </source>
</evidence>
<dbReference type="Gene3D" id="1.10.287.1490">
    <property type="match status" value="1"/>
</dbReference>
<dbReference type="InterPro" id="IPR003743">
    <property type="entry name" value="Zf-RING_7"/>
</dbReference>
<evidence type="ECO:0000313" key="4">
    <source>
        <dbReference type="EMBL" id="GGJ84362.1"/>
    </source>
</evidence>
<protein>
    <recommendedName>
        <fullName evidence="6">C4-type zinc ribbon domain-containing protein</fullName>
    </recommendedName>
</protein>
<evidence type="ECO:0000313" key="5">
    <source>
        <dbReference type="Proteomes" id="UP000649739"/>
    </source>
</evidence>
<accession>A0A8J3B7Z8</accession>
<dbReference type="InterPro" id="IPR056003">
    <property type="entry name" value="CT398_CC_hairpin"/>
</dbReference>